<feature type="transmembrane region" description="Helical" evidence="1">
    <location>
        <begin position="36"/>
        <end position="56"/>
    </location>
</feature>
<evidence type="ECO:0000256" key="1">
    <source>
        <dbReference type="SAM" id="Phobius"/>
    </source>
</evidence>
<feature type="transmembrane region" description="Helical" evidence="1">
    <location>
        <begin position="177"/>
        <end position="197"/>
    </location>
</feature>
<dbReference type="SUPFAM" id="SSF103481">
    <property type="entry name" value="Multidrug resistance efflux transporter EmrE"/>
    <property type="match status" value="2"/>
</dbReference>
<sequence length="310" mass="34274">MSQKPTYSDYFQLHFIVLIWGFTAILGKLLEPLDSSAVVLFRTTLAVLGIGVVLKVRQQSIQVSPSDRWRLIATGGLIGLHWVLFFAAARLANVSVCLAGMATSSLWASLLEPLILKRKVELIEVILGGVVMAGLYLIFQFEFDKVAGLIVAMLAAMLSSLFTIINSRFTQRYEALVISFYEMAGASVGALALWFASRMLTPYDATSMIQYVPTTPLQWLWLIILSMVCTVYAYTIGVGLLRKFSPYMAVLTVNLEPVYGILLAVLIFGNTERMTIGFYLGTLVILAAVVAYPLWKNRPGKTKTQLPTPL</sequence>
<evidence type="ECO:0000259" key="2">
    <source>
        <dbReference type="Pfam" id="PF00892"/>
    </source>
</evidence>
<dbReference type="PANTHER" id="PTHR22911">
    <property type="entry name" value="ACYL-MALONYL CONDENSING ENZYME-RELATED"/>
    <property type="match status" value="1"/>
</dbReference>
<reference evidence="3 4" key="1">
    <citation type="submission" date="2020-02" db="EMBL/GenBank/DDBJ databases">
        <title>Draft genome sequence of two Spirosoma agri KCTC 52727 and Spirosoma terrae KCTC 52035.</title>
        <authorList>
            <person name="Rojas J."/>
            <person name="Ambika Manirajan B."/>
            <person name="Suarez C."/>
            <person name="Ratering S."/>
            <person name="Schnell S."/>
        </authorList>
    </citation>
    <scope>NUCLEOTIDE SEQUENCE [LARGE SCALE GENOMIC DNA]</scope>
    <source>
        <strain evidence="3 4">KCTC 52035</strain>
    </source>
</reference>
<dbReference type="GO" id="GO:0016020">
    <property type="term" value="C:membrane"/>
    <property type="evidence" value="ECO:0007669"/>
    <property type="project" value="InterPro"/>
</dbReference>
<keyword evidence="1" id="KW-1133">Transmembrane helix</keyword>
<organism evidence="3 4">
    <name type="scientific">Spirosoma terrae</name>
    <dbReference type="NCBI Taxonomy" id="1968276"/>
    <lineage>
        <taxon>Bacteria</taxon>
        <taxon>Pseudomonadati</taxon>
        <taxon>Bacteroidota</taxon>
        <taxon>Cytophagia</taxon>
        <taxon>Cytophagales</taxon>
        <taxon>Cytophagaceae</taxon>
        <taxon>Spirosoma</taxon>
    </lineage>
</organism>
<evidence type="ECO:0000313" key="3">
    <source>
        <dbReference type="EMBL" id="NDU95542.1"/>
    </source>
</evidence>
<feature type="domain" description="EamA" evidence="2">
    <location>
        <begin position="147"/>
        <end position="290"/>
    </location>
</feature>
<keyword evidence="4" id="KW-1185">Reference proteome</keyword>
<accession>A0A6L9L862</accession>
<comment type="caution">
    <text evidence="3">The sequence shown here is derived from an EMBL/GenBank/DDBJ whole genome shotgun (WGS) entry which is preliminary data.</text>
</comment>
<dbReference type="EMBL" id="JAAFZH010000004">
    <property type="protein sequence ID" value="NDU95542.1"/>
    <property type="molecule type" value="Genomic_DNA"/>
</dbReference>
<evidence type="ECO:0000313" key="4">
    <source>
        <dbReference type="Proteomes" id="UP000474175"/>
    </source>
</evidence>
<keyword evidence="1" id="KW-0812">Transmembrane</keyword>
<feature type="transmembrane region" description="Helical" evidence="1">
    <location>
        <begin position="68"/>
        <end position="85"/>
    </location>
</feature>
<protein>
    <submittedName>
        <fullName evidence="3">EamA family transporter</fullName>
    </submittedName>
</protein>
<feature type="transmembrane region" description="Helical" evidence="1">
    <location>
        <begin position="248"/>
        <end position="270"/>
    </location>
</feature>
<proteinExistence type="predicted"/>
<dbReference type="AlphaFoldDB" id="A0A6L9L862"/>
<dbReference type="InterPro" id="IPR037185">
    <property type="entry name" value="EmrE-like"/>
</dbReference>
<feature type="transmembrane region" description="Helical" evidence="1">
    <location>
        <begin position="122"/>
        <end position="141"/>
    </location>
</feature>
<gene>
    <name evidence="3" type="ORF">GK108_11710</name>
</gene>
<feature type="transmembrane region" description="Helical" evidence="1">
    <location>
        <begin position="276"/>
        <end position="295"/>
    </location>
</feature>
<feature type="transmembrane region" description="Helical" evidence="1">
    <location>
        <begin position="12"/>
        <end position="30"/>
    </location>
</feature>
<dbReference type="Proteomes" id="UP000474175">
    <property type="component" value="Unassembled WGS sequence"/>
</dbReference>
<keyword evidence="1" id="KW-0472">Membrane</keyword>
<dbReference type="InterPro" id="IPR000620">
    <property type="entry name" value="EamA_dom"/>
</dbReference>
<name>A0A6L9L862_9BACT</name>
<dbReference type="RefSeq" id="WP_163947773.1">
    <property type="nucleotide sequence ID" value="NZ_JAAFZH010000004.1"/>
</dbReference>
<feature type="transmembrane region" description="Helical" evidence="1">
    <location>
        <begin position="91"/>
        <end position="110"/>
    </location>
</feature>
<dbReference type="Pfam" id="PF00892">
    <property type="entry name" value="EamA"/>
    <property type="match status" value="2"/>
</dbReference>
<feature type="transmembrane region" description="Helical" evidence="1">
    <location>
        <begin position="217"/>
        <end position="241"/>
    </location>
</feature>
<feature type="transmembrane region" description="Helical" evidence="1">
    <location>
        <begin position="147"/>
        <end position="165"/>
    </location>
</feature>
<dbReference type="PANTHER" id="PTHR22911:SF79">
    <property type="entry name" value="MOBA-LIKE NTP TRANSFERASE DOMAIN-CONTAINING PROTEIN"/>
    <property type="match status" value="1"/>
</dbReference>
<feature type="domain" description="EamA" evidence="2">
    <location>
        <begin position="16"/>
        <end position="139"/>
    </location>
</feature>